<name>A0A9W9I8S4_9EURO</name>
<comment type="caution">
    <text evidence="2">The sequence shown here is derived from an EMBL/GenBank/DDBJ whole genome shotgun (WGS) entry which is preliminary data.</text>
</comment>
<evidence type="ECO:0000256" key="1">
    <source>
        <dbReference type="SAM" id="SignalP"/>
    </source>
</evidence>
<reference evidence="2" key="1">
    <citation type="submission" date="2022-11" db="EMBL/GenBank/DDBJ databases">
        <authorList>
            <person name="Petersen C."/>
        </authorList>
    </citation>
    <scope>NUCLEOTIDE SEQUENCE</scope>
    <source>
        <strain evidence="2">IBT 26290</strain>
    </source>
</reference>
<dbReference type="GeneID" id="81427139"/>
<sequence>MRPSLLLFVTTLLATYALGGGLAGALEKVFLWDCYQIAWEWQGTEQRYIPPLGKGRDLIVNHRGSGPGQMMTFGEFIGLITNKKTCEVAPPGPDRDGYLVALELEEAKYGQDVQVQRIDEN</sequence>
<evidence type="ECO:0000313" key="3">
    <source>
        <dbReference type="Proteomes" id="UP001149163"/>
    </source>
</evidence>
<protein>
    <submittedName>
        <fullName evidence="2">Uncharacterized protein</fullName>
    </submittedName>
</protein>
<organism evidence="2 3">
    <name type="scientific">Penicillium canariense</name>
    <dbReference type="NCBI Taxonomy" id="189055"/>
    <lineage>
        <taxon>Eukaryota</taxon>
        <taxon>Fungi</taxon>
        <taxon>Dikarya</taxon>
        <taxon>Ascomycota</taxon>
        <taxon>Pezizomycotina</taxon>
        <taxon>Eurotiomycetes</taxon>
        <taxon>Eurotiomycetidae</taxon>
        <taxon>Eurotiales</taxon>
        <taxon>Aspergillaceae</taxon>
        <taxon>Penicillium</taxon>
    </lineage>
</organism>
<dbReference type="Proteomes" id="UP001149163">
    <property type="component" value="Unassembled WGS sequence"/>
</dbReference>
<feature type="signal peptide" evidence="1">
    <location>
        <begin position="1"/>
        <end position="19"/>
    </location>
</feature>
<accession>A0A9W9I8S4</accession>
<dbReference type="EMBL" id="JAPQKN010000003">
    <property type="protein sequence ID" value="KAJ5167057.1"/>
    <property type="molecule type" value="Genomic_DNA"/>
</dbReference>
<dbReference type="RefSeq" id="XP_056543518.1">
    <property type="nucleotide sequence ID" value="XM_056687963.1"/>
</dbReference>
<keyword evidence="1" id="KW-0732">Signal</keyword>
<proteinExistence type="predicted"/>
<feature type="chain" id="PRO_5040917009" evidence="1">
    <location>
        <begin position="20"/>
        <end position="121"/>
    </location>
</feature>
<gene>
    <name evidence="2" type="ORF">N7482_005838</name>
</gene>
<keyword evidence="3" id="KW-1185">Reference proteome</keyword>
<reference evidence="2" key="2">
    <citation type="journal article" date="2023" name="IMA Fungus">
        <title>Comparative genomic study of the Penicillium genus elucidates a diverse pangenome and 15 lateral gene transfer events.</title>
        <authorList>
            <person name="Petersen C."/>
            <person name="Sorensen T."/>
            <person name="Nielsen M.R."/>
            <person name="Sondergaard T.E."/>
            <person name="Sorensen J.L."/>
            <person name="Fitzpatrick D.A."/>
            <person name="Frisvad J.C."/>
            <person name="Nielsen K.L."/>
        </authorList>
    </citation>
    <scope>NUCLEOTIDE SEQUENCE</scope>
    <source>
        <strain evidence="2">IBT 26290</strain>
    </source>
</reference>
<evidence type="ECO:0000313" key="2">
    <source>
        <dbReference type="EMBL" id="KAJ5167057.1"/>
    </source>
</evidence>
<dbReference type="AlphaFoldDB" id="A0A9W9I8S4"/>